<protein>
    <submittedName>
        <fullName evidence="2">Uncharacterized protein</fullName>
    </submittedName>
</protein>
<feature type="region of interest" description="Disordered" evidence="1">
    <location>
        <begin position="156"/>
        <end position="198"/>
    </location>
</feature>
<dbReference type="EMBL" id="NFII01000005">
    <property type="protein sequence ID" value="OUO01569.1"/>
    <property type="molecule type" value="Genomic_DNA"/>
</dbReference>
<dbReference type="AlphaFoldDB" id="A0A1Y3YYM5"/>
<comment type="caution">
    <text evidence="2">The sequence shown here is derived from an EMBL/GenBank/DDBJ whole genome shotgun (WGS) entry which is preliminary data.</text>
</comment>
<organism evidence="2 3">
    <name type="scientific">Bacteroides clarus</name>
    <dbReference type="NCBI Taxonomy" id="626929"/>
    <lineage>
        <taxon>Bacteria</taxon>
        <taxon>Pseudomonadati</taxon>
        <taxon>Bacteroidota</taxon>
        <taxon>Bacteroidia</taxon>
        <taxon>Bacteroidales</taxon>
        <taxon>Bacteroidaceae</taxon>
        <taxon>Bacteroides</taxon>
    </lineage>
</organism>
<accession>A0A1Y3YYM5</accession>
<dbReference type="Proteomes" id="UP000195386">
    <property type="component" value="Unassembled WGS sequence"/>
</dbReference>
<evidence type="ECO:0000313" key="2">
    <source>
        <dbReference type="EMBL" id="OUO01569.1"/>
    </source>
</evidence>
<dbReference type="RefSeq" id="WP_087425973.1">
    <property type="nucleotide sequence ID" value="NZ_NFII01000005.1"/>
</dbReference>
<evidence type="ECO:0000313" key="3">
    <source>
        <dbReference type="Proteomes" id="UP000195386"/>
    </source>
</evidence>
<proteinExistence type="predicted"/>
<sequence length="198" mass="23233">MNDLFETDPQKRSEIVECFYWSLMNGWDIPWDIREHYGLSKDYELYRQLEDMDPEEYRQQRRKGSVPDILEVDARLTRVVEQVFEHLCTRPPAPYLDRLHEEWLKLKTLEADPGHVENPLVTPSFLVRYGIDRSASGFVRQKQAQTACRKLEERMAGMTGKRQTRKAEPASHSLRSRKPCQKAHIPVVAKPKGRGKRL</sequence>
<reference evidence="3" key="1">
    <citation type="submission" date="2017-04" db="EMBL/GenBank/DDBJ databases">
        <title>Function of individual gut microbiota members based on whole genome sequencing of pure cultures obtained from chicken caecum.</title>
        <authorList>
            <person name="Medvecky M."/>
            <person name="Cejkova D."/>
            <person name="Polansky O."/>
            <person name="Karasova D."/>
            <person name="Kubasova T."/>
            <person name="Cizek A."/>
            <person name="Rychlik I."/>
        </authorList>
    </citation>
    <scope>NUCLEOTIDE SEQUENCE [LARGE SCALE GENOMIC DNA]</scope>
    <source>
        <strain evidence="3">An43</strain>
    </source>
</reference>
<name>A0A1Y3YYM5_9BACE</name>
<evidence type="ECO:0000256" key="1">
    <source>
        <dbReference type="SAM" id="MobiDB-lite"/>
    </source>
</evidence>
<gene>
    <name evidence="2" type="ORF">B5F97_07985</name>
</gene>